<evidence type="ECO:0000313" key="3">
    <source>
        <dbReference type="Proteomes" id="UP000622797"/>
    </source>
</evidence>
<dbReference type="EMBL" id="JABEXW010000017">
    <property type="protein sequence ID" value="KAF4973492.1"/>
    <property type="molecule type" value="Genomic_DNA"/>
</dbReference>
<reference evidence="2" key="2">
    <citation type="submission" date="2020-05" db="EMBL/GenBank/DDBJ databases">
        <authorList>
            <person name="Kim H.-S."/>
            <person name="Proctor R.H."/>
            <person name="Brown D.W."/>
        </authorList>
    </citation>
    <scope>NUCLEOTIDE SEQUENCE</scope>
    <source>
        <strain evidence="2">NRRL 20472</strain>
    </source>
</reference>
<evidence type="ECO:0000256" key="1">
    <source>
        <dbReference type="SAM" id="MobiDB-lite"/>
    </source>
</evidence>
<evidence type="ECO:0000313" key="2">
    <source>
        <dbReference type="EMBL" id="KAF4973492.1"/>
    </source>
</evidence>
<organism evidence="2 3">
    <name type="scientific">Fusarium sarcochroum</name>
    <dbReference type="NCBI Taxonomy" id="1208366"/>
    <lineage>
        <taxon>Eukaryota</taxon>
        <taxon>Fungi</taxon>
        <taxon>Dikarya</taxon>
        <taxon>Ascomycota</taxon>
        <taxon>Pezizomycotina</taxon>
        <taxon>Sordariomycetes</taxon>
        <taxon>Hypocreomycetidae</taxon>
        <taxon>Hypocreales</taxon>
        <taxon>Nectriaceae</taxon>
        <taxon>Fusarium</taxon>
        <taxon>Fusarium lateritium species complex</taxon>
    </lineage>
</organism>
<dbReference type="AlphaFoldDB" id="A0A8H4UBS5"/>
<feature type="region of interest" description="Disordered" evidence="1">
    <location>
        <begin position="199"/>
        <end position="223"/>
    </location>
</feature>
<comment type="caution">
    <text evidence="2">The sequence shown here is derived from an EMBL/GenBank/DDBJ whole genome shotgun (WGS) entry which is preliminary data.</text>
</comment>
<feature type="compositionally biased region" description="Basic and acidic residues" evidence="1">
    <location>
        <begin position="18"/>
        <end position="37"/>
    </location>
</feature>
<reference evidence="2" key="1">
    <citation type="journal article" date="2020" name="BMC Genomics">
        <title>Correction to: Identification and distribution of gene clusters required for synthesis of sphingolipid metabolism inhibitors in diverse species of the filamentous fungus Fusarium.</title>
        <authorList>
            <person name="Kim H.S."/>
            <person name="Lohmar J.M."/>
            <person name="Busman M."/>
            <person name="Brown D.W."/>
            <person name="Naumann T.A."/>
            <person name="Divon H.H."/>
            <person name="Lysoe E."/>
            <person name="Uhlig S."/>
            <person name="Proctor R.H."/>
        </authorList>
    </citation>
    <scope>NUCLEOTIDE SEQUENCE</scope>
    <source>
        <strain evidence="2">NRRL 20472</strain>
    </source>
</reference>
<name>A0A8H4UBS5_9HYPO</name>
<feature type="compositionally biased region" description="Basic and acidic residues" evidence="1">
    <location>
        <begin position="214"/>
        <end position="223"/>
    </location>
</feature>
<dbReference type="OrthoDB" id="4716584at2759"/>
<dbReference type="Proteomes" id="UP000622797">
    <property type="component" value="Unassembled WGS sequence"/>
</dbReference>
<protein>
    <submittedName>
        <fullName evidence="2">Uncharacterized protein</fullName>
    </submittedName>
</protein>
<gene>
    <name evidence="2" type="ORF">FSARC_226</name>
</gene>
<sequence>MDHSMSEAQRAAAPPFESNRRSAEVRTGDTHDYKSQKEGVHLFVDALDAYNDEEAWITRPKERQMQEAALAAFPNNHIREGNVEHFYFRESSESDQSPESTSPIYDHHSYPVNHHPEVRQQSSDNYLNWWDKHMQDHAKQVNQGQEHKDLMMIDDKHDDTPRGRLGLANVCNKGTISRDNTNGEQERTSNLLAYYGKKILKPSQFPKPSEGDEDNPKDYLHPP</sequence>
<keyword evidence="3" id="KW-1185">Reference proteome</keyword>
<feature type="region of interest" description="Disordered" evidence="1">
    <location>
        <begin position="1"/>
        <end position="37"/>
    </location>
</feature>
<proteinExistence type="predicted"/>
<accession>A0A8H4UBS5</accession>